<name>A0A0E3QX28_METBA</name>
<proteinExistence type="predicted"/>
<dbReference type="SUPFAM" id="SSF53067">
    <property type="entry name" value="Actin-like ATPase domain"/>
    <property type="match status" value="1"/>
</dbReference>
<dbReference type="STRING" id="1434108.MSBRM_3324"/>
<evidence type="ECO:0000313" key="4">
    <source>
        <dbReference type="Proteomes" id="UP000033033"/>
    </source>
</evidence>
<dbReference type="InterPro" id="IPR008040">
    <property type="entry name" value="Hydant_A_N"/>
</dbReference>
<dbReference type="GO" id="GO:0017168">
    <property type="term" value="F:5-oxoprolinase (ATP-hydrolyzing) activity"/>
    <property type="evidence" value="ECO:0007669"/>
    <property type="project" value="TreeGrafter"/>
</dbReference>
<dbReference type="Pfam" id="PF01968">
    <property type="entry name" value="Hydantoinase_A"/>
    <property type="match status" value="1"/>
</dbReference>
<evidence type="ECO:0000259" key="2">
    <source>
        <dbReference type="Pfam" id="PF05378"/>
    </source>
</evidence>
<dbReference type="KEGG" id="mby:MSBRM_3324"/>
<dbReference type="Proteomes" id="UP000033033">
    <property type="component" value="Chromosome"/>
</dbReference>
<dbReference type="PANTHER" id="PTHR11365">
    <property type="entry name" value="5-OXOPROLINASE RELATED"/>
    <property type="match status" value="1"/>
</dbReference>
<dbReference type="InterPro" id="IPR045079">
    <property type="entry name" value="Oxoprolinase-like"/>
</dbReference>
<sequence length="673" mass="73719">MHFSLGIDAGGTYTDAAIIRDSDGSVIESSKALTTYPDPLPGMKNAIDALNPEHLKDIKLVSVSTTLSTNTILESTGFPVGLIMVGDYIIPEKLPTDYWIAVSGGHNSDGEELKALDLDSVEEFALKVKDKVSAFAVSSYFSNRNPEHELAVKKAVKELTGHPVVCGHELSQDLGAYERAITAFLNAQLIPITHKFIQAIVKEFEIRGINANLLMLKCDGSVVGIEEALEKPIETIFSGPAASLVGASYLSRLDTCAMIDVGGTSTDVAMMENGLPQLSNMGAVVGGWQTRVKAIRMETSATGGDSHIWVKGDRIYIGPRRVIPLCRASVIYPGFREKLKSNRVAKGYLCESIQVTKFYVRTGFKPIELKAGEREIYKHIGNEPVSFGDLLIALKKRPSPSILDSLVKKRLIQAIGFTPTDALHVLGEYTEWDVEAATIGASMLGRIVKQSPETFSAEAKHKVARNIAEDLIAYLIEGMPRNEIDRVLLGRNYTRFRVEIPVVLLGGPVKAYVENLKNLINADFIVPEYADVGNAVGALVGKGIKRVEILIKTKVIKTKVIKSLEVEAENIDNEAHEKCTAEEILPYQTKNEFIVFSPSERNKFESYSEAVEFAEKLGRQLVMDYMVSAGLQKENIKIDVSRKHLAPSGWTDVPLETKLVFVGIGIPKTTITA</sequence>
<dbReference type="PATRIC" id="fig|1434108.4.peg.4195"/>
<dbReference type="AlphaFoldDB" id="A0A0E3QX28"/>
<dbReference type="GO" id="GO:0006749">
    <property type="term" value="P:glutathione metabolic process"/>
    <property type="evidence" value="ECO:0007669"/>
    <property type="project" value="TreeGrafter"/>
</dbReference>
<dbReference type="GeneID" id="24846664"/>
<reference evidence="3 4" key="1">
    <citation type="submission" date="2014-07" db="EMBL/GenBank/DDBJ databases">
        <title>Methanogenic archaea and the global carbon cycle.</title>
        <authorList>
            <person name="Henriksen J.R."/>
            <person name="Luke J."/>
            <person name="Reinhart S."/>
            <person name="Benedict M.N."/>
            <person name="Youngblut N.D."/>
            <person name="Metcalf M.E."/>
            <person name="Whitaker R.J."/>
            <person name="Metcalf W.W."/>
        </authorList>
    </citation>
    <scope>NUCLEOTIDE SEQUENCE [LARGE SCALE GENOMIC DNA]</scope>
    <source>
        <strain evidence="3 4">MS</strain>
    </source>
</reference>
<evidence type="ECO:0000313" key="3">
    <source>
        <dbReference type="EMBL" id="AKB56322.1"/>
    </source>
</evidence>
<dbReference type="InterPro" id="IPR043129">
    <property type="entry name" value="ATPase_NBD"/>
</dbReference>
<accession>A0A0E3QX28</accession>
<protein>
    <submittedName>
        <fullName evidence="3">Hydantoinase</fullName>
    </submittedName>
</protein>
<dbReference type="PANTHER" id="PTHR11365:SF2">
    <property type="entry name" value="5-OXOPROLINASE"/>
    <property type="match status" value="1"/>
</dbReference>
<gene>
    <name evidence="3" type="ORF">MSBRM_3324</name>
</gene>
<keyword evidence="4" id="KW-1185">Reference proteome</keyword>
<dbReference type="EMBL" id="CP009528">
    <property type="protein sequence ID" value="AKB56322.1"/>
    <property type="molecule type" value="Genomic_DNA"/>
</dbReference>
<dbReference type="RefSeq" id="WP_048156528.1">
    <property type="nucleotide sequence ID" value="NZ_CP009528.1"/>
</dbReference>
<dbReference type="HOGENOM" id="CLU_014140_1_0_2"/>
<dbReference type="InterPro" id="IPR002821">
    <property type="entry name" value="Hydantoinase_A"/>
</dbReference>
<dbReference type="GO" id="GO:0005829">
    <property type="term" value="C:cytosol"/>
    <property type="evidence" value="ECO:0007669"/>
    <property type="project" value="TreeGrafter"/>
</dbReference>
<evidence type="ECO:0000259" key="1">
    <source>
        <dbReference type="Pfam" id="PF01968"/>
    </source>
</evidence>
<dbReference type="Pfam" id="PF05378">
    <property type="entry name" value="Hydant_A_N"/>
    <property type="match status" value="1"/>
</dbReference>
<feature type="domain" description="Hydantoinase A/oxoprolinase" evidence="1">
    <location>
        <begin position="179"/>
        <end position="541"/>
    </location>
</feature>
<feature type="domain" description="Hydantoinase/oxoprolinase N-terminal" evidence="2">
    <location>
        <begin position="5"/>
        <end position="158"/>
    </location>
</feature>
<organism evidence="3 4">
    <name type="scientific">Methanosarcina barkeri MS</name>
    <dbReference type="NCBI Taxonomy" id="1434108"/>
    <lineage>
        <taxon>Archaea</taxon>
        <taxon>Methanobacteriati</taxon>
        <taxon>Methanobacteriota</taxon>
        <taxon>Stenosarchaea group</taxon>
        <taxon>Methanomicrobia</taxon>
        <taxon>Methanosarcinales</taxon>
        <taxon>Methanosarcinaceae</taxon>
        <taxon>Methanosarcina</taxon>
    </lineage>
</organism>